<feature type="compositionally biased region" description="Low complexity" evidence="10">
    <location>
        <begin position="120"/>
        <end position="136"/>
    </location>
</feature>
<dbReference type="GO" id="GO:0005634">
    <property type="term" value="C:nucleus"/>
    <property type="evidence" value="ECO:0007669"/>
    <property type="project" value="UniProtKB-SubCell"/>
</dbReference>
<keyword evidence="6 9" id="KW-0804">Transcription</keyword>
<evidence type="ECO:0000256" key="4">
    <source>
        <dbReference type="ARBA" id="ARBA00023015"/>
    </source>
</evidence>
<evidence type="ECO:0000256" key="6">
    <source>
        <dbReference type="ARBA" id="ARBA00023163"/>
    </source>
</evidence>
<evidence type="ECO:0000256" key="10">
    <source>
        <dbReference type="SAM" id="MobiDB-lite"/>
    </source>
</evidence>
<dbReference type="Pfam" id="PF02701">
    <property type="entry name" value="Zn_ribbon_Dof"/>
    <property type="match status" value="1"/>
</dbReference>
<feature type="region of interest" description="Disordered" evidence="10">
    <location>
        <begin position="115"/>
        <end position="136"/>
    </location>
</feature>
<dbReference type="PANTHER" id="PTHR31992">
    <property type="entry name" value="DOF ZINC FINGER PROTEIN DOF1.4-RELATED"/>
    <property type="match status" value="1"/>
</dbReference>
<keyword evidence="1 9" id="KW-0479">Metal-binding</keyword>
<keyword evidence="13" id="KW-1185">Reference proteome</keyword>
<proteinExistence type="predicted"/>
<dbReference type="PROSITE" id="PS01361">
    <property type="entry name" value="ZF_DOF_1"/>
    <property type="match status" value="1"/>
</dbReference>
<dbReference type="Proteomes" id="UP001153555">
    <property type="component" value="Unassembled WGS sequence"/>
</dbReference>
<evidence type="ECO:0000256" key="9">
    <source>
        <dbReference type="RuleBase" id="RU369094"/>
    </source>
</evidence>
<dbReference type="InterPro" id="IPR003851">
    <property type="entry name" value="Znf_Dof"/>
</dbReference>
<comment type="subcellular location">
    <subcellularLocation>
        <location evidence="8 9">Nucleus</location>
    </subcellularLocation>
</comment>
<evidence type="ECO:0000256" key="1">
    <source>
        <dbReference type="ARBA" id="ARBA00022723"/>
    </source>
</evidence>
<dbReference type="OrthoDB" id="1927254at2759"/>
<dbReference type="InterPro" id="IPR045174">
    <property type="entry name" value="Dof"/>
</dbReference>
<sequence>MGLSTKQVSGDLPAFDWPSGKATPRPGAPEPPEPTSKCPRCGSTNTKFCYYNNYNKSQPRHLCKSCKRHWTKGGTLRNVPVGGGRKNKRPKISGGSKKSTSSALYHALIGSPLVHEKTDNNNNNNGGNVITSSSSSGLNSQFHLSSLSAFEMSTLLNPISYHHHDSFSAFGPYDQGNLDSIEESTITSVGYIASSSNGPWGGGPLDLPDYWNWNEIDDHFNISWDDGESEIKP</sequence>
<evidence type="ECO:0000313" key="13">
    <source>
        <dbReference type="Proteomes" id="UP001153555"/>
    </source>
</evidence>
<dbReference type="GO" id="GO:0008270">
    <property type="term" value="F:zinc ion binding"/>
    <property type="evidence" value="ECO:0007669"/>
    <property type="project" value="UniProtKB-KW"/>
</dbReference>
<feature type="domain" description="Dof-type" evidence="11">
    <location>
        <begin position="36"/>
        <end position="90"/>
    </location>
</feature>
<evidence type="ECO:0000259" key="11">
    <source>
        <dbReference type="PROSITE" id="PS50884"/>
    </source>
</evidence>
<keyword evidence="7 8" id="KW-0539">Nucleus</keyword>
<evidence type="ECO:0000256" key="3">
    <source>
        <dbReference type="ARBA" id="ARBA00022833"/>
    </source>
</evidence>
<gene>
    <name evidence="12" type="ORF">SHERM_17279</name>
</gene>
<comment type="function">
    <text evidence="9">Transcription factor that binds specifically to a 5'-AA[AG]G-3' consensus core sequence.</text>
</comment>
<keyword evidence="3 9" id="KW-0862">Zinc</keyword>
<evidence type="ECO:0000256" key="8">
    <source>
        <dbReference type="PROSITE-ProRule" id="PRU00071"/>
    </source>
</evidence>
<evidence type="ECO:0000256" key="5">
    <source>
        <dbReference type="ARBA" id="ARBA00023125"/>
    </source>
</evidence>
<dbReference type="PROSITE" id="PS50884">
    <property type="entry name" value="ZF_DOF_2"/>
    <property type="match status" value="1"/>
</dbReference>
<reference evidence="12" key="1">
    <citation type="submission" date="2019-12" db="EMBL/GenBank/DDBJ databases">
        <authorList>
            <person name="Scholes J."/>
        </authorList>
    </citation>
    <scope>NUCLEOTIDE SEQUENCE</scope>
</reference>
<keyword evidence="2 8" id="KW-0863">Zinc-finger</keyword>
<protein>
    <recommendedName>
        <fullName evidence="9">Dof zinc finger protein</fullName>
    </recommendedName>
</protein>
<comment type="caution">
    <text evidence="12">The sequence shown here is derived from an EMBL/GenBank/DDBJ whole genome shotgun (WGS) entry which is preliminary data.</text>
</comment>
<accession>A0A9N7N1A3</accession>
<feature type="region of interest" description="Disordered" evidence="10">
    <location>
        <begin position="1"/>
        <end position="39"/>
    </location>
</feature>
<name>A0A9N7N1A3_STRHE</name>
<dbReference type="GO" id="GO:0003677">
    <property type="term" value="F:DNA binding"/>
    <property type="evidence" value="ECO:0007669"/>
    <property type="project" value="UniProtKB-UniRule"/>
</dbReference>
<evidence type="ECO:0000256" key="2">
    <source>
        <dbReference type="ARBA" id="ARBA00022771"/>
    </source>
</evidence>
<dbReference type="EMBL" id="CACSLK010016728">
    <property type="protein sequence ID" value="CAA0817898.1"/>
    <property type="molecule type" value="Genomic_DNA"/>
</dbReference>
<dbReference type="PANTHER" id="PTHR31992:SF344">
    <property type="entry name" value="DOF ZINC FINGER PROTEIN"/>
    <property type="match status" value="1"/>
</dbReference>
<dbReference type="AlphaFoldDB" id="A0A9N7N1A3"/>
<organism evidence="12 13">
    <name type="scientific">Striga hermonthica</name>
    <name type="common">Purple witchweed</name>
    <name type="synonym">Buchnera hermonthica</name>
    <dbReference type="NCBI Taxonomy" id="68872"/>
    <lineage>
        <taxon>Eukaryota</taxon>
        <taxon>Viridiplantae</taxon>
        <taxon>Streptophyta</taxon>
        <taxon>Embryophyta</taxon>
        <taxon>Tracheophyta</taxon>
        <taxon>Spermatophyta</taxon>
        <taxon>Magnoliopsida</taxon>
        <taxon>eudicotyledons</taxon>
        <taxon>Gunneridae</taxon>
        <taxon>Pentapetalae</taxon>
        <taxon>asterids</taxon>
        <taxon>lamiids</taxon>
        <taxon>Lamiales</taxon>
        <taxon>Orobanchaceae</taxon>
        <taxon>Buchnereae</taxon>
        <taxon>Striga</taxon>
    </lineage>
</organism>
<evidence type="ECO:0000313" key="12">
    <source>
        <dbReference type="EMBL" id="CAA0817898.1"/>
    </source>
</evidence>
<keyword evidence="4 9" id="KW-0805">Transcription regulation</keyword>
<keyword evidence="5 8" id="KW-0238">DNA-binding</keyword>
<evidence type="ECO:0000256" key="7">
    <source>
        <dbReference type="ARBA" id="ARBA00023242"/>
    </source>
</evidence>
<dbReference type="GO" id="GO:0003700">
    <property type="term" value="F:DNA-binding transcription factor activity"/>
    <property type="evidence" value="ECO:0007669"/>
    <property type="project" value="UniProtKB-UniRule"/>
</dbReference>
<feature type="region of interest" description="Disordered" evidence="10">
    <location>
        <begin position="77"/>
        <end position="99"/>
    </location>
</feature>